<feature type="region of interest" description="Disordered" evidence="1">
    <location>
        <begin position="319"/>
        <end position="341"/>
    </location>
</feature>
<sequence>MIAVLMAAIYCGRSSLFLADQRSEEEGEVLGLLGEAAHQVAVPLGAVGDVDAHRLACGRETLLLLGADAVEHLELVGPRAATEAARERGGDLDHPRVVGGDHRVALAAEQHLEAADVGLVDVDLLLEGDVLGLHVGALAQAHTGALVGEGAAVGLGAVQHRLQDGAGLGEVLAELAQDRQRRVGGGVVLHVEGDRRAGVAGGAADVAGVLERHLVPVVGEELPDRAELDRDLGVRGQALRGEVGEDLLVGRHGRLGLGDVGGVLAEVVEGDPQAVLHQRGGGGDRVGRALTGDVAGHDPAGDGHRRDELLDPLAAGEEQDRLAEQRHGAKATPIPAEPSHLLHPSRRAPDLAWIHDLAHPLQHLRIHADAALPARPGRLRPHRAVPAVRHRRPGHRG</sequence>
<proteinExistence type="predicted"/>
<gene>
    <name evidence="2" type="ORF">NOCA1240543</name>
</gene>
<name>A0A2P2CHL0_9ZZZZ</name>
<protein>
    <submittedName>
        <fullName evidence="2">Uncharacterized protein</fullName>
    </submittedName>
</protein>
<evidence type="ECO:0000256" key="1">
    <source>
        <dbReference type="SAM" id="MobiDB-lite"/>
    </source>
</evidence>
<dbReference type="AlphaFoldDB" id="A0A2P2CHL0"/>
<dbReference type="EMBL" id="CZKB01000017">
    <property type="protein sequence ID" value="CUR61440.1"/>
    <property type="molecule type" value="Genomic_DNA"/>
</dbReference>
<evidence type="ECO:0000313" key="2">
    <source>
        <dbReference type="EMBL" id="CUR61440.1"/>
    </source>
</evidence>
<organism evidence="2">
    <name type="scientific">metagenome</name>
    <dbReference type="NCBI Taxonomy" id="256318"/>
    <lineage>
        <taxon>unclassified sequences</taxon>
        <taxon>metagenomes</taxon>
    </lineage>
</organism>
<reference evidence="2" key="1">
    <citation type="submission" date="2015-08" db="EMBL/GenBank/DDBJ databases">
        <authorList>
            <person name="Babu N.S."/>
            <person name="Beckwith C.J."/>
            <person name="Beseler K.G."/>
            <person name="Brison A."/>
            <person name="Carone J.V."/>
            <person name="Caskin T.P."/>
            <person name="Diamond M."/>
            <person name="Durham M.E."/>
            <person name="Foxe J.M."/>
            <person name="Go M."/>
            <person name="Henderson B.A."/>
            <person name="Jones I.B."/>
            <person name="McGettigan J.A."/>
            <person name="Micheletti S.J."/>
            <person name="Nasrallah M.E."/>
            <person name="Ortiz D."/>
            <person name="Piller C.R."/>
            <person name="Privatt S.R."/>
            <person name="Schneider S.L."/>
            <person name="Sharp S."/>
            <person name="Smith T.C."/>
            <person name="Stanton J.D."/>
            <person name="Ullery H.E."/>
            <person name="Wilson R.J."/>
            <person name="Serrano M.G."/>
            <person name="Buck G."/>
            <person name="Lee V."/>
            <person name="Wang Y."/>
            <person name="Carvalho R."/>
            <person name="Voegtly L."/>
            <person name="Shi R."/>
            <person name="Duckworth R."/>
            <person name="Johnson A."/>
            <person name="Loviza R."/>
            <person name="Walstead R."/>
            <person name="Shah Z."/>
            <person name="Kiflezghi M."/>
            <person name="Wade K."/>
            <person name="Ball S.L."/>
            <person name="Bradley K.W."/>
            <person name="Asai D.J."/>
            <person name="Bowman C.A."/>
            <person name="Russell D.A."/>
            <person name="Pope W.H."/>
            <person name="Jacobs-Sera D."/>
            <person name="Hendrix R.W."/>
            <person name="Hatfull G.F."/>
        </authorList>
    </citation>
    <scope>NUCLEOTIDE SEQUENCE</scope>
</reference>
<accession>A0A2P2CHL0</accession>